<sequence>MLTLFPMKNNSEAFVKLLTLILGLMVGVTLLVVIIIGTVFLAHNPNILGASKDAGVAVQSAAAPVEKEIYRGVAPKEGMWQAPEWTTVDAEPNADLIKYGKELVANTSEYLGPQGKVRKMSNGMNCQNCHLNAGTAPLGNNYGAVASTYPKVRARSGQMEDIPKRINDCFERSLNGKPLERNSREMQAMVAYMEWLGKDVPKGETPQGAGIYELAYLDRPADPIKGKTAYAQLCQSCHMEDGQGMMKPDKTGYIYPPLWGENSYNEGAGLFRMSRFAGYVKTNMPLGATFERPLLTDEQAWDVAAYVNSLPRPKKDLSADWPDISKKPIDHPFGPFSDGFTEEQHKFGPFKLIKEARQVAAK</sequence>
<keyword evidence="5" id="KW-1133">Transmembrane helix</keyword>
<evidence type="ECO:0000256" key="2">
    <source>
        <dbReference type="ARBA" id="ARBA00022723"/>
    </source>
</evidence>
<dbReference type="SUPFAM" id="SSF46626">
    <property type="entry name" value="Cytochrome c"/>
    <property type="match status" value="2"/>
</dbReference>
<dbReference type="Gene3D" id="1.10.760.10">
    <property type="entry name" value="Cytochrome c-like domain"/>
    <property type="match status" value="2"/>
</dbReference>
<dbReference type="InterPro" id="IPR051459">
    <property type="entry name" value="Cytochrome_c-type_DH"/>
</dbReference>
<keyword evidence="2 4" id="KW-0479">Metal-binding</keyword>
<keyword evidence="1 4" id="KW-0349">Heme</keyword>
<dbReference type="GO" id="GO:0046872">
    <property type="term" value="F:metal ion binding"/>
    <property type="evidence" value="ECO:0007669"/>
    <property type="project" value="UniProtKB-KW"/>
</dbReference>
<reference evidence="7" key="1">
    <citation type="submission" date="2013-01" db="EMBL/GenBank/DDBJ databases">
        <title>Genome assembly of Mariniradius saccharolyticus AK6.</title>
        <authorList>
            <person name="Vaidya B."/>
            <person name="Khatri I."/>
            <person name="Tanuku N.R.S."/>
            <person name="Subramanian S."/>
            <person name="Pinnaka A."/>
        </authorList>
    </citation>
    <scope>NUCLEOTIDE SEQUENCE [LARGE SCALE GENOMIC DNA]</scope>
    <source>
        <strain evidence="7">AK6</strain>
    </source>
</reference>
<keyword evidence="5" id="KW-0472">Membrane</keyword>
<dbReference type="EMBL" id="AMZY02000017">
    <property type="protein sequence ID" value="EMS31866.1"/>
    <property type="molecule type" value="Genomic_DNA"/>
</dbReference>
<dbReference type="InterPro" id="IPR009056">
    <property type="entry name" value="Cyt_c-like_dom"/>
</dbReference>
<dbReference type="PANTHER" id="PTHR35008">
    <property type="entry name" value="BLL4482 PROTEIN-RELATED"/>
    <property type="match status" value="1"/>
</dbReference>
<dbReference type="InParanoid" id="M7Y3R3"/>
<evidence type="ECO:0000256" key="3">
    <source>
        <dbReference type="ARBA" id="ARBA00023004"/>
    </source>
</evidence>
<keyword evidence="8" id="KW-1185">Reference proteome</keyword>
<keyword evidence="3 4" id="KW-0408">Iron</keyword>
<evidence type="ECO:0000313" key="7">
    <source>
        <dbReference type="EMBL" id="EMS31866.1"/>
    </source>
</evidence>
<dbReference type="GO" id="GO:0020037">
    <property type="term" value="F:heme binding"/>
    <property type="evidence" value="ECO:0007669"/>
    <property type="project" value="InterPro"/>
</dbReference>
<organism evidence="7 8">
    <name type="scientific">Mariniradius saccharolyticus AK6</name>
    <dbReference type="NCBI Taxonomy" id="1239962"/>
    <lineage>
        <taxon>Bacteria</taxon>
        <taxon>Pseudomonadati</taxon>
        <taxon>Bacteroidota</taxon>
        <taxon>Cytophagia</taxon>
        <taxon>Cytophagales</taxon>
        <taxon>Cyclobacteriaceae</taxon>
        <taxon>Mariniradius</taxon>
    </lineage>
</organism>
<comment type="caution">
    <text evidence="7">The sequence shown here is derived from an EMBL/GenBank/DDBJ whole genome shotgun (WGS) entry which is preliminary data.</text>
</comment>
<dbReference type="eggNOG" id="COG3258">
    <property type="taxonomic scope" value="Bacteria"/>
</dbReference>
<evidence type="ECO:0000259" key="6">
    <source>
        <dbReference type="PROSITE" id="PS51007"/>
    </source>
</evidence>
<dbReference type="PROSITE" id="PS51007">
    <property type="entry name" value="CYTC"/>
    <property type="match status" value="1"/>
</dbReference>
<dbReference type="GO" id="GO:0009055">
    <property type="term" value="F:electron transfer activity"/>
    <property type="evidence" value="ECO:0007669"/>
    <property type="project" value="InterPro"/>
</dbReference>
<dbReference type="Proteomes" id="UP000010953">
    <property type="component" value="Unassembled WGS sequence"/>
</dbReference>
<evidence type="ECO:0000256" key="4">
    <source>
        <dbReference type="PROSITE-ProRule" id="PRU00433"/>
    </source>
</evidence>
<keyword evidence="5" id="KW-0812">Transmembrane</keyword>
<evidence type="ECO:0000313" key="8">
    <source>
        <dbReference type="Proteomes" id="UP000010953"/>
    </source>
</evidence>
<dbReference type="PANTHER" id="PTHR35008:SF9">
    <property type="entry name" value="CYTOCHROME C DOMAIN-CONTAINING PROTEIN"/>
    <property type="match status" value="1"/>
</dbReference>
<proteinExistence type="predicted"/>
<accession>M7Y3R3</accession>
<feature type="transmembrane region" description="Helical" evidence="5">
    <location>
        <begin position="20"/>
        <end position="42"/>
    </location>
</feature>
<evidence type="ECO:0000256" key="1">
    <source>
        <dbReference type="ARBA" id="ARBA00022617"/>
    </source>
</evidence>
<gene>
    <name evidence="7" type="ORF">C943_01825</name>
</gene>
<dbReference type="AlphaFoldDB" id="M7Y3R3"/>
<protein>
    <submittedName>
        <fullName evidence="7">Cytochrome c family protein</fullName>
    </submittedName>
</protein>
<dbReference type="Pfam" id="PF00034">
    <property type="entry name" value="Cytochrom_C"/>
    <property type="match status" value="1"/>
</dbReference>
<dbReference type="InterPro" id="IPR036909">
    <property type="entry name" value="Cyt_c-like_dom_sf"/>
</dbReference>
<evidence type="ECO:0000256" key="5">
    <source>
        <dbReference type="SAM" id="Phobius"/>
    </source>
</evidence>
<name>M7Y3R3_9BACT</name>
<feature type="domain" description="Cytochrome c" evidence="6">
    <location>
        <begin position="221"/>
        <end position="311"/>
    </location>
</feature>
<dbReference type="Pfam" id="PF21342">
    <property type="entry name" value="SoxA-TsdA_cyt-c"/>
    <property type="match status" value="1"/>
</dbReference>
<dbReference type="STRING" id="1239962.C943_01825"/>